<dbReference type="OrthoDB" id="4731851at2"/>
<dbReference type="AlphaFoldDB" id="A0A448IUG5"/>
<dbReference type="Pfam" id="PF23721">
    <property type="entry name" value="DUF7162"/>
    <property type="match status" value="1"/>
</dbReference>
<evidence type="ECO:0008006" key="3">
    <source>
        <dbReference type="Google" id="ProtNLM"/>
    </source>
</evidence>
<dbReference type="InterPro" id="IPR055586">
    <property type="entry name" value="DUF7162"/>
</dbReference>
<proteinExistence type="predicted"/>
<reference evidence="1 2" key="1">
    <citation type="submission" date="2018-12" db="EMBL/GenBank/DDBJ databases">
        <authorList>
            <consortium name="Pathogen Informatics"/>
        </authorList>
    </citation>
    <scope>NUCLEOTIDE SEQUENCE [LARGE SCALE GENOMIC DNA]</scope>
    <source>
        <strain evidence="1 2">NCTC10437</strain>
    </source>
</reference>
<dbReference type="EMBL" id="LR134356">
    <property type="protein sequence ID" value="VEG56058.1"/>
    <property type="molecule type" value="Genomic_DNA"/>
</dbReference>
<dbReference type="RefSeq" id="WP_048631653.1">
    <property type="nucleotide sequence ID" value="NZ_CVQQ01000004.1"/>
</dbReference>
<keyword evidence="2" id="KW-1185">Reference proteome</keyword>
<evidence type="ECO:0000313" key="2">
    <source>
        <dbReference type="Proteomes" id="UP000279306"/>
    </source>
</evidence>
<dbReference type="KEGG" id="mauu:NCTC10437_03322"/>
<dbReference type="Proteomes" id="UP000279306">
    <property type="component" value="Chromosome"/>
</dbReference>
<gene>
    <name evidence="1" type="ORF">NCTC10437_03322</name>
</gene>
<evidence type="ECO:0000313" key="1">
    <source>
        <dbReference type="EMBL" id="VEG56058.1"/>
    </source>
</evidence>
<name>A0A448IUG5_MYCAU</name>
<accession>A0A448IUG5</accession>
<dbReference type="STRING" id="1791.GCA_001049355_01716"/>
<sequence length="93" mass="9826">MGEIAHVDLERLRRVADSFSGAAAEVAGLRWPNLDPGALPGSAVAEVVAARDLISGPLDDLVAGLQRWATAARAAAEEFQRTDSVNGTRFTPR</sequence>
<organism evidence="1 2">
    <name type="scientific">Mycolicibacterium aurum</name>
    <name type="common">Mycobacterium aurum</name>
    <dbReference type="NCBI Taxonomy" id="1791"/>
    <lineage>
        <taxon>Bacteria</taxon>
        <taxon>Bacillati</taxon>
        <taxon>Actinomycetota</taxon>
        <taxon>Actinomycetes</taxon>
        <taxon>Mycobacteriales</taxon>
        <taxon>Mycobacteriaceae</taxon>
        <taxon>Mycolicibacterium</taxon>
    </lineage>
</organism>
<protein>
    <recommendedName>
        <fullName evidence="3">Excreted virulence factor EspC, type VII ESX diderm</fullName>
    </recommendedName>
</protein>